<dbReference type="PANTHER" id="PTHR30614:SF20">
    <property type="entry name" value="GLUTAMINE TRANSPORT SYSTEM PERMEASE PROTEIN GLNP"/>
    <property type="match status" value="1"/>
</dbReference>
<evidence type="ECO:0000256" key="6">
    <source>
        <dbReference type="ARBA" id="ARBA00022692"/>
    </source>
</evidence>
<feature type="transmembrane region" description="Helical" evidence="10">
    <location>
        <begin position="139"/>
        <end position="157"/>
    </location>
</feature>
<reference evidence="12 13" key="1">
    <citation type="submission" date="2018-10" db="EMBL/GenBank/DDBJ databases">
        <title>Robbsia sp. DHC34, isolated from soil.</title>
        <authorList>
            <person name="Gao Z.-H."/>
            <person name="Qiu L.-H."/>
        </authorList>
    </citation>
    <scope>NUCLEOTIDE SEQUENCE [LARGE SCALE GENOMIC DNA]</scope>
    <source>
        <strain evidence="12 13">DHC34</strain>
    </source>
</reference>
<dbReference type="PANTHER" id="PTHR30614">
    <property type="entry name" value="MEMBRANE COMPONENT OF AMINO ACID ABC TRANSPORTER"/>
    <property type="match status" value="1"/>
</dbReference>
<gene>
    <name evidence="12" type="ORF">D7S86_01945</name>
</gene>
<dbReference type="InterPro" id="IPR010065">
    <property type="entry name" value="AA_ABC_transptr_permease_3TM"/>
</dbReference>
<keyword evidence="5" id="KW-1003">Cell membrane</keyword>
<dbReference type="InterPro" id="IPR043429">
    <property type="entry name" value="ArtM/GltK/GlnP/TcyL/YhdX-like"/>
</dbReference>
<dbReference type="Gene3D" id="1.10.3720.10">
    <property type="entry name" value="MetI-like"/>
    <property type="match status" value="1"/>
</dbReference>
<dbReference type="Pfam" id="PF00528">
    <property type="entry name" value="BPD_transp_1"/>
    <property type="match status" value="1"/>
</dbReference>
<dbReference type="CDD" id="cd06261">
    <property type="entry name" value="TM_PBP2"/>
    <property type="match status" value="1"/>
</dbReference>
<evidence type="ECO:0000259" key="11">
    <source>
        <dbReference type="PROSITE" id="PS50928"/>
    </source>
</evidence>
<dbReference type="Proteomes" id="UP000270342">
    <property type="component" value="Unassembled WGS sequence"/>
</dbReference>
<dbReference type="GO" id="GO:0043190">
    <property type="term" value="C:ATP-binding cassette (ABC) transporter complex"/>
    <property type="evidence" value="ECO:0007669"/>
    <property type="project" value="InterPro"/>
</dbReference>
<evidence type="ECO:0000256" key="10">
    <source>
        <dbReference type="RuleBase" id="RU363032"/>
    </source>
</evidence>
<dbReference type="OrthoDB" id="7026155at2"/>
<feature type="transmembrane region" description="Helical" evidence="10">
    <location>
        <begin position="190"/>
        <end position="211"/>
    </location>
</feature>
<keyword evidence="7" id="KW-0029">Amino-acid transport</keyword>
<accession>A0A494YED9</accession>
<dbReference type="SUPFAM" id="SSF161098">
    <property type="entry name" value="MetI-like"/>
    <property type="match status" value="1"/>
</dbReference>
<evidence type="ECO:0000256" key="5">
    <source>
        <dbReference type="ARBA" id="ARBA00022475"/>
    </source>
</evidence>
<keyword evidence="13" id="KW-1185">Reference proteome</keyword>
<feature type="domain" description="ABC transmembrane type-1" evidence="11">
    <location>
        <begin position="16"/>
        <end position="208"/>
    </location>
</feature>
<dbReference type="AlphaFoldDB" id="A0A494YED9"/>
<evidence type="ECO:0000256" key="7">
    <source>
        <dbReference type="ARBA" id="ARBA00022970"/>
    </source>
</evidence>
<evidence type="ECO:0000256" key="1">
    <source>
        <dbReference type="ARBA" id="ARBA00003159"/>
    </source>
</evidence>
<evidence type="ECO:0000256" key="2">
    <source>
        <dbReference type="ARBA" id="ARBA00004429"/>
    </source>
</evidence>
<dbReference type="InterPro" id="IPR000515">
    <property type="entry name" value="MetI-like"/>
</dbReference>
<keyword evidence="8 10" id="KW-1133">Transmembrane helix</keyword>
<evidence type="ECO:0000313" key="12">
    <source>
        <dbReference type="EMBL" id="RKP58723.1"/>
    </source>
</evidence>
<name>A0A494YED9_9BURK</name>
<dbReference type="NCBIfam" id="TIGR01726">
    <property type="entry name" value="HEQRo_perm_3TM"/>
    <property type="match status" value="1"/>
</dbReference>
<dbReference type="RefSeq" id="WP_121082740.1">
    <property type="nucleotide sequence ID" value="NZ_RBZU01000001.1"/>
</dbReference>
<dbReference type="PROSITE" id="PS50928">
    <property type="entry name" value="ABC_TM1"/>
    <property type="match status" value="1"/>
</dbReference>
<evidence type="ECO:0000256" key="4">
    <source>
        <dbReference type="ARBA" id="ARBA00022448"/>
    </source>
</evidence>
<comment type="subcellular location">
    <subcellularLocation>
        <location evidence="2">Cell inner membrane</location>
        <topology evidence="2">Multi-pass membrane protein</topology>
    </subcellularLocation>
    <subcellularLocation>
        <location evidence="10">Cell membrane</location>
        <topology evidence="10">Multi-pass membrane protein</topology>
    </subcellularLocation>
</comment>
<dbReference type="InterPro" id="IPR035906">
    <property type="entry name" value="MetI-like_sf"/>
</dbReference>
<dbReference type="GO" id="GO:0022857">
    <property type="term" value="F:transmembrane transporter activity"/>
    <property type="evidence" value="ECO:0007669"/>
    <property type="project" value="InterPro"/>
</dbReference>
<evidence type="ECO:0000313" key="13">
    <source>
        <dbReference type="Proteomes" id="UP000270342"/>
    </source>
</evidence>
<comment type="caution">
    <text evidence="12">The sequence shown here is derived from an EMBL/GenBank/DDBJ whole genome shotgun (WGS) entry which is preliminary data.</text>
</comment>
<evidence type="ECO:0000256" key="9">
    <source>
        <dbReference type="ARBA" id="ARBA00023136"/>
    </source>
</evidence>
<keyword evidence="9 10" id="KW-0472">Membrane</keyword>
<sequence length="221" mass="23823">MVSFDPGVITHNLPEIAHGMLVTLGTWASGVAMGVVLGFLIAVVQLFGGPGVRGALRIYIELFRGTPFLIQLFLLYYGGPSFGLTLEPLTAGVLGLGLYGSAYFAEVFRGGFQSVPRGHVEAAQCLGLSRWQSIVRIQLPQMLVIIVPALTNLIIVLSKETAVLSIVTVPELTFVLTGIGTESFAFVETLLALCVCYLALVELTSHLGTWAERRLSRFALR</sequence>
<dbReference type="GO" id="GO:0006865">
    <property type="term" value="P:amino acid transport"/>
    <property type="evidence" value="ECO:0007669"/>
    <property type="project" value="UniProtKB-KW"/>
</dbReference>
<comment type="function">
    <text evidence="1">Part of the binding-protein-dependent transport system for glutamine; probably responsible for the translocation of the substrate across the membrane.</text>
</comment>
<feature type="transmembrane region" description="Helical" evidence="10">
    <location>
        <begin position="20"/>
        <end position="46"/>
    </location>
</feature>
<keyword evidence="6 10" id="KW-0812">Transmembrane</keyword>
<comment type="similarity">
    <text evidence="3">Belongs to the binding-protein-dependent transport system permease family. HisMQ subfamily.</text>
</comment>
<dbReference type="EMBL" id="RBZU01000001">
    <property type="protein sequence ID" value="RKP58723.1"/>
    <property type="molecule type" value="Genomic_DNA"/>
</dbReference>
<keyword evidence="4 10" id="KW-0813">Transport</keyword>
<organism evidence="12 13">
    <name type="scientific">Pararobbsia silviterrae</name>
    <dbReference type="NCBI Taxonomy" id="1792498"/>
    <lineage>
        <taxon>Bacteria</taxon>
        <taxon>Pseudomonadati</taxon>
        <taxon>Pseudomonadota</taxon>
        <taxon>Betaproteobacteria</taxon>
        <taxon>Burkholderiales</taxon>
        <taxon>Burkholderiaceae</taxon>
        <taxon>Pararobbsia</taxon>
    </lineage>
</organism>
<evidence type="ECO:0000256" key="8">
    <source>
        <dbReference type="ARBA" id="ARBA00022989"/>
    </source>
</evidence>
<proteinExistence type="inferred from homology"/>
<protein>
    <submittedName>
        <fullName evidence="12">Amino acid ABC transporter permease</fullName>
    </submittedName>
</protein>
<evidence type="ECO:0000256" key="3">
    <source>
        <dbReference type="ARBA" id="ARBA00010072"/>
    </source>
</evidence>